<feature type="signal peptide" evidence="3">
    <location>
        <begin position="1"/>
        <end position="26"/>
    </location>
</feature>
<dbReference type="eggNOG" id="ENOG5033USQ">
    <property type="taxonomic scope" value="Bacteria"/>
</dbReference>
<name>C2BFZ6_9FIRM</name>
<evidence type="ECO:0008006" key="6">
    <source>
        <dbReference type="Google" id="ProtNLM"/>
    </source>
</evidence>
<feature type="transmembrane region" description="Helical" evidence="2">
    <location>
        <begin position="408"/>
        <end position="426"/>
    </location>
</feature>
<evidence type="ECO:0000256" key="2">
    <source>
        <dbReference type="SAM" id="Phobius"/>
    </source>
</evidence>
<keyword evidence="2" id="KW-0472">Membrane</keyword>
<organism evidence="4 5">
    <name type="scientific">Anaerococcus lactolyticus ATCC 51172</name>
    <dbReference type="NCBI Taxonomy" id="525254"/>
    <lineage>
        <taxon>Bacteria</taxon>
        <taxon>Bacillati</taxon>
        <taxon>Bacillota</taxon>
        <taxon>Tissierellia</taxon>
        <taxon>Tissierellales</taxon>
        <taxon>Peptoniphilaceae</taxon>
        <taxon>Anaerococcus</taxon>
    </lineage>
</organism>
<evidence type="ECO:0000313" key="5">
    <source>
        <dbReference type="Proteomes" id="UP000005984"/>
    </source>
</evidence>
<dbReference type="EMBL" id="ABYO01000214">
    <property type="protein sequence ID" value="EEI86111.1"/>
    <property type="molecule type" value="Genomic_DNA"/>
</dbReference>
<gene>
    <name evidence="4" type="ORF">HMPREF0072_1266</name>
</gene>
<evidence type="ECO:0000313" key="4">
    <source>
        <dbReference type="EMBL" id="EEI86111.1"/>
    </source>
</evidence>
<keyword evidence="2" id="KW-1133">Transmembrane helix</keyword>
<evidence type="ECO:0000256" key="3">
    <source>
        <dbReference type="SAM" id="SignalP"/>
    </source>
</evidence>
<protein>
    <recommendedName>
        <fullName evidence="6">LPXTG-motif cell wall anchor domain protein</fullName>
    </recommendedName>
</protein>
<keyword evidence="2" id="KW-0812">Transmembrane</keyword>
<keyword evidence="5" id="KW-1185">Reference proteome</keyword>
<proteinExistence type="predicted"/>
<reference evidence="4 5" key="1">
    <citation type="submission" date="2008-10" db="EMBL/GenBank/DDBJ databases">
        <authorList>
            <person name="Qin X."/>
            <person name="Bachman B."/>
            <person name="Battles P."/>
            <person name="Bell A."/>
            <person name="Bess C."/>
            <person name="Bickham C."/>
            <person name="Chaboub L."/>
            <person name="Chen D."/>
            <person name="Coyle M."/>
            <person name="Deiros D.R."/>
            <person name="Dinh H."/>
            <person name="Forbes L."/>
            <person name="Fowler G."/>
            <person name="Francisco L."/>
            <person name="Fu Q."/>
            <person name="Gubbala S."/>
            <person name="Hale W."/>
            <person name="Han Y."/>
            <person name="Hemphill L."/>
            <person name="Highlander S.K."/>
            <person name="Hirani K."/>
            <person name="Hogues M."/>
            <person name="Jackson L."/>
            <person name="Jakkamsetti A."/>
            <person name="Javaid M."/>
            <person name="Jiang H."/>
            <person name="Korchina V."/>
            <person name="Kovar C."/>
            <person name="Lara F."/>
            <person name="Lee S."/>
            <person name="Mata R."/>
            <person name="Mathew T."/>
            <person name="Moen C."/>
            <person name="Morales K."/>
            <person name="Munidasa M."/>
            <person name="Nazareth L."/>
            <person name="Ngo R."/>
            <person name="Nguyen L."/>
            <person name="Okwuonu G."/>
            <person name="Ongeri F."/>
            <person name="Patil S."/>
            <person name="Petrosino J."/>
            <person name="Pham C."/>
            <person name="Pham P."/>
            <person name="Pu L.-L."/>
            <person name="Puazo M."/>
            <person name="Raj R."/>
            <person name="Reid J."/>
            <person name="Rouhana J."/>
            <person name="Saada N."/>
            <person name="Shang Y."/>
            <person name="Simmons D."/>
            <person name="Thornton R."/>
            <person name="Warren J."/>
            <person name="Weissenberger G."/>
            <person name="Zhang J."/>
            <person name="Zhang L."/>
            <person name="Zhou C."/>
            <person name="Zhu D."/>
            <person name="Muzny D."/>
            <person name="Worley K."/>
            <person name="Gibbs R."/>
        </authorList>
    </citation>
    <scope>NUCLEOTIDE SEQUENCE [LARGE SCALE GENOMIC DNA]</scope>
    <source>
        <strain evidence="4 5">ATCC 51172</strain>
    </source>
</reference>
<comment type="caution">
    <text evidence="4">The sequence shown here is derived from an EMBL/GenBank/DDBJ whole genome shotgun (WGS) entry which is preliminary data.</text>
</comment>
<sequence>MNKFKKTLATALACALTFGIGTKAFADEGVRGPSLFEILTGDTGGSKIEETKKTSKESREEVNDYEKDPSYQEEFKARYDLYMKILEAKEIEKVDEKGYIDILNKKAASKEDLEKVTEDLTKKINDSGEKVTLDVDIDTVKEEVKDYILYGKLLFLNTLDKSDIKNLYLFYEANVNSYSLTKADENGKKPFKPVLEEIYKYILEIDEKVKEKIDISEEDKKKTSDLFEKLEKTIKDNHEKVLSHQATKLVKTSFLTSGNEIDGKINENSAFYKSTRPGIKEAYKNLKANQRDFLDQINTNNDDYISDEEIKANGQYTLPLDDTNFIKPFYGNAEEIKKSVELSTTQVQGQTPQTTPPTTTPQNPATSLPETVTLSKGDNQLGAGDEKSKDVPTTVTKPASQVKTGIRGVGYLGIVLVLAIIAFVVLGKKKEK</sequence>
<feature type="chain" id="PRO_5002912616" description="LPXTG-motif cell wall anchor domain protein" evidence="3">
    <location>
        <begin position="27"/>
        <end position="432"/>
    </location>
</feature>
<dbReference type="AlphaFoldDB" id="C2BFZ6"/>
<feature type="region of interest" description="Disordered" evidence="1">
    <location>
        <begin position="345"/>
        <end position="399"/>
    </location>
</feature>
<evidence type="ECO:0000256" key="1">
    <source>
        <dbReference type="SAM" id="MobiDB-lite"/>
    </source>
</evidence>
<feature type="compositionally biased region" description="Polar residues" evidence="1">
    <location>
        <begin position="368"/>
        <end position="378"/>
    </location>
</feature>
<feature type="region of interest" description="Disordered" evidence="1">
    <location>
        <begin position="47"/>
        <end position="67"/>
    </location>
</feature>
<dbReference type="HOGENOM" id="CLU_634082_0_0_9"/>
<dbReference type="RefSeq" id="WP_004829033.1">
    <property type="nucleotide sequence ID" value="NZ_GG666049.1"/>
</dbReference>
<dbReference type="STRING" id="525254.HMPREF0072_1266"/>
<keyword evidence="3" id="KW-0732">Signal</keyword>
<accession>C2BFZ6</accession>
<dbReference type="Proteomes" id="UP000005984">
    <property type="component" value="Unassembled WGS sequence"/>
</dbReference>